<organism evidence="3 4">
    <name type="scientific">Hortaea werneckii</name>
    <name type="common">Black yeast</name>
    <name type="synonym">Cladosporium werneckii</name>
    <dbReference type="NCBI Taxonomy" id="91943"/>
    <lineage>
        <taxon>Eukaryota</taxon>
        <taxon>Fungi</taxon>
        <taxon>Dikarya</taxon>
        <taxon>Ascomycota</taxon>
        <taxon>Pezizomycotina</taxon>
        <taxon>Dothideomycetes</taxon>
        <taxon>Dothideomycetidae</taxon>
        <taxon>Mycosphaerellales</taxon>
        <taxon>Teratosphaeriaceae</taxon>
        <taxon>Hortaea</taxon>
    </lineage>
</organism>
<dbReference type="AlphaFoldDB" id="A0A3M6W5N5"/>
<dbReference type="Proteomes" id="UP000281245">
    <property type="component" value="Unassembled WGS sequence"/>
</dbReference>
<feature type="signal peptide" evidence="2">
    <location>
        <begin position="1"/>
        <end position="22"/>
    </location>
</feature>
<evidence type="ECO:0000256" key="1">
    <source>
        <dbReference type="SAM" id="MobiDB-lite"/>
    </source>
</evidence>
<dbReference type="EMBL" id="QWIJ01001752">
    <property type="protein sequence ID" value="RMX73646.1"/>
    <property type="molecule type" value="Genomic_DNA"/>
</dbReference>
<reference evidence="3 4" key="1">
    <citation type="journal article" date="2018" name="BMC Genomics">
        <title>Genomic evidence for intraspecific hybridization in a clonal and extremely halotolerant yeast.</title>
        <authorList>
            <person name="Gostincar C."/>
            <person name="Stajich J.E."/>
            <person name="Zupancic J."/>
            <person name="Zalar P."/>
            <person name="Gunde-Cimerman N."/>
        </authorList>
    </citation>
    <scope>NUCLEOTIDE SEQUENCE [LARGE SCALE GENOMIC DNA]</scope>
    <source>
        <strain evidence="3 4">EXF-6656</strain>
    </source>
</reference>
<keyword evidence="2" id="KW-0732">Signal</keyword>
<sequence length="260" mass="30671">MFSSLAYGLIFFLIIAMNHKYGKPWEDAKTQKDKRARRRKARYEKNKAAKQKEFEESQQKRREAKRKRRQEDEKLGETKLKLNTLSLPYKHATDTKPKSPMRPRAWTSRSLVNYLNARVDDPLGSDMTPSLKQVLKHPGFLQGINAFDRMLALRYAYLGLSAWQRSYFQARAERGYRNPLLRWRYELQFAIKLGDLLFKPAPQMTDDEFKRLLKYIVKETQRLAGLTELQLLHLKIRADFEADHDTKLPPPRPSNALELF</sequence>
<comment type="caution">
    <text evidence="3">The sequence shown here is derived from an EMBL/GenBank/DDBJ whole genome shotgun (WGS) entry which is preliminary data.</text>
</comment>
<feature type="chain" id="PRO_5018071109" description="BZIP domain-containing protein" evidence="2">
    <location>
        <begin position="23"/>
        <end position="260"/>
    </location>
</feature>
<evidence type="ECO:0008006" key="5">
    <source>
        <dbReference type="Google" id="ProtNLM"/>
    </source>
</evidence>
<dbReference type="OrthoDB" id="3820128at2759"/>
<feature type="region of interest" description="Disordered" evidence="1">
    <location>
        <begin position="27"/>
        <end position="77"/>
    </location>
</feature>
<name>A0A3M6W5N5_HORWE</name>
<evidence type="ECO:0000313" key="3">
    <source>
        <dbReference type="EMBL" id="RMX73646.1"/>
    </source>
</evidence>
<protein>
    <recommendedName>
        <fullName evidence="5">BZIP domain-containing protein</fullName>
    </recommendedName>
</protein>
<evidence type="ECO:0000313" key="4">
    <source>
        <dbReference type="Proteomes" id="UP000281245"/>
    </source>
</evidence>
<proteinExistence type="predicted"/>
<accession>A0A3M6W5N5</accession>
<feature type="compositionally biased region" description="Basic and acidic residues" evidence="1">
    <location>
        <begin position="43"/>
        <end position="61"/>
    </location>
</feature>
<gene>
    <name evidence="3" type="ORF">D0869_13394</name>
</gene>
<evidence type="ECO:0000256" key="2">
    <source>
        <dbReference type="SAM" id="SignalP"/>
    </source>
</evidence>